<feature type="domain" description="UAS" evidence="1">
    <location>
        <begin position="49"/>
        <end position="193"/>
    </location>
</feature>
<evidence type="ECO:0000313" key="2">
    <source>
        <dbReference type="EMBL" id="CAF1100665.1"/>
    </source>
</evidence>
<name>A0A814NZH8_9BILA</name>
<dbReference type="InterPro" id="IPR006577">
    <property type="entry name" value="UAS"/>
</dbReference>
<dbReference type="SUPFAM" id="SSF56399">
    <property type="entry name" value="ADP-ribosylation"/>
    <property type="match status" value="1"/>
</dbReference>
<dbReference type="InterPro" id="IPR051712">
    <property type="entry name" value="ARTD-AVP"/>
</dbReference>
<dbReference type="PANTHER" id="PTHR45740:SF2">
    <property type="entry name" value="POLY [ADP-RIBOSE] POLYMERASE"/>
    <property type="match status" value="1"/>
</dbReference>
<dbReference type="PANTHER" id="PTHR45740">
    <property type="entry name" value="POLY [ADP-RIBOSE] POLYMERASE"/>
    <property type="match status" value="1"/>
</dbReference>
<dbReference type="Pfam" id="PF21021">
    <property type="entry name" value="FAF1"/>
    <property type="match status" value="1"/>
</dbReference>
<organism evidence="2 3">
    <name type="scientific">Rotaria sordida</name>
    <dbReference type="NCBI Taxonomy" id="392033"/>
    <lineage>
        <taxon>Eukaryota</taxon>
        <taxon>Metazoa</taxon>
        <taxon>Spiralia</taxon>
        <taxon>Gnathifera</taxon>
        <taxon>Rotifera</taxon>
        <taxon>Eurotatoria</taxon>
        <taxon>Bdelloidea</taxon>
        <taxon>Philodinida</taxon>
        <taxon>Philodinidae</taxon>
        <taxon>Rotaria</taxon>
    </lineage>
</organism>
<accession>A0A814NZH8</accession>
<dbReference type="EMBL" id="CAJNOH010000672">
    <property type="protein sequence ID" value="CAF1100665.1"/>
    <property type="molecule type" value="Genomic_DNA"/>
</dbReference>
<protein>
    <recommendedName>
        <fullName evidence="1">UAS domain-containing protein</fullName>
    </recommendedName>
</protein>
<evidence type="ECO:0000259" key="1">
    <source>
        <dbReference type="SMART" id="SM00594"/>
    </source>
</evidence>
<dbReference type="Gene3D" id="3.90.228.10">
    <property type="match status" value="1"/>
</dbReference>
<dbReference type="GO" id="GO:0003950">
    <property type="term" value="F:NAD+ poly-ADP-ribosyltransferase activity"/>
    <property type="evidence" value="ECO:0007669"/>
    <property type="project" value="TreeGrafter"/>
</dbReference>
<gene>
    <name evidence="2" type="ORF">PYM288_LOCUS19655</name>
</gene>
<proteinExistence type="predicted"/>
<dbReference type="GO" id="GO:0005634">
    <property type="term" value="C:nucleus"/>
    <property type="evidence" value="ECO:0007669"/>
    <property type="project" value="TreeGrafter"/>
</dbReference>
<dbReference type="InterPro" id="IPR036249">
    <property type="entry name" value="Thioredoxin-like_sf"/>
</dbReference>
<sequence length="389" mass="44252">MEVTDDASPDVIELDTDRCVVEWRDKSLMPEPYVGEERSSNDETRAMEQFARVFFERYLTPGPALDMGSLDEAITHSLFDPSTPCPLVLYVHHDHSVATNIFCEHVLCAEKITTYLAENFIVWAWDRTNDINYQRLLAMLRSHVGDSVAGLVASSPIDLHPLLLCLVFQNGQIEVANTIEGNMSVDTALKLLINAREVFDRRKEEADPTNLQLTSVSGEGWTMSESLLIPITKSSKDFRQIASEFIQDNRRIVSIDRVENPMWLSQYLNNKETIDARLDGSESERIFVFTCPPSTARQILRKGFSDQLKSIHGRQYGYGFYFPSFCGFDSTQDREYAMLVCRVLVGRSCLGHWTMETCPSGYDSTTNESGTYVVYSNRHILPKYLIIFT</sequence>
<reference evidence="2" key="1">
    <citation type="submission" date="2021-02" db="EMBL/GenBank/DDBJ databases">
        <authorList>
            <person name="Nowell W R."/>
        </authorList>
    </citation>
    <scope>NUCLEOTIDE SEQUENCE</scope>
</reference>
<dbReference type="AlphaFoldDB" id="A0A814NZH8"/>
<dbReference type="Gene3D" id="3.40.30.10">
    <property type="entry name" value="Glutaredoxin"/>
    <property type="match status" value="1"/>
</dbReference>
<evidence type="ECO:0000313" key="3">
    <source>
        <dbReference type="Proteomes" id="UP000663854"/>
    </source>
</evidence>
<dbReference type="SUPFAM" id="SSF52833">
    <property type="entry name" value="Thioredoxin-like"/>
    <property type="match status" value="1"/>
</dbReference>
<dbReference type="Proteomes" id="UP000663854">
    <property type="component" value="Unassembled WGS sequence"/>
</dbReference>
<dbReference type="SMART" id="SM00594">
    <property type="entry name" value="UAS"/>
    <property type="match status" value="1"/>
</dbReference>
<dbReference type="InterPro" id="IPR049483">
    <property type="entry name" value="FAF1_2-like_UAS"/>
</dbReference>
<comment type="caution">
    <text evidence="2">The sequence shown here is derived from an EMBL/GenBank/DDBJ whole genome shotgun (WGS) entry which is preliminary data.</text>
</comment>
<dbReference type="GO" id="GO:1990404">
    <property type="term" value="F:NAD+-protein mono-ADP-ribosyltransferase activity"/>
    <property type="evidence" value="ECO:0007669"/>
    <property type="project" value="TreeGrafter"/>
</dbReference>